<dbReference type="KEGG" id="pxu:106127241"/>
<dbReference type="GO" id="GO:1990432">
    <property type="term" value="P:siRNA 3'-end processing"/>
    <property type="evidence" value="ECO:0007669"/>
    <property type="project" value="TreeGrafter"/>
</dbReference>
<reference evidence="3" key="1">
    <citation type="submission" date="2025-08" db="UniProtKB">
        <authorList>
            <consortium name="RefSeq"/>
        </authorList>
    </citation>
    <scope>IDENTIFICATION</scope>
</reference>
<gene>
    <name evidence="3" type="primary">LOC106127241</name>
</gene>
<feature type="transmembrane region" description="Helical" evidence="2">
    <location>
        <begin position="506"/>
        <end position="523"/>
    </location>
</feature>
<evidence type="ECO:0000256" key="1">
    <source>
        <dbReference type="ARBA" id="ARBA00008372"/>
    </source>
</evidence>
<dbReference type="InterPro" id="IPR051181">
    <property type="entry name" value="CAF1_poly(A)_ribonucleases"/>
</dbReference>
<dbReference type="SUPFAM" id="SSF53098">
    <property type="entry name" value="Ribonuclease H-like"/>
    <property type="match status" value="1"/>
</dbReference>
<dbReference type="GO" id="GO:0003723">
    <property type="term" value="F:RNA binding"/>
    <property type="evidence" value="ECO:0007669"/>
    <property type="project" value="TreeGrafter"/>
</dbReference>
<dbReference type="RefSeq" id="XP_013180779.1">
    <property type="nucleotide sequence ID" value="XM_013325325.1"/>
</dbReference>
<organism evidence="3">
    <name type="scientific">Papilio xuthus</name>
    <name type="common">Asian swallowtail butterfly</name>
    <dbReference type="NCBI Taxonomy" id="66420"/>
    <lineage>
        <taxon>Eukaryota</taxon>
        <taxon>Metazoa</taxon>
        <taxon>Ecdysozoa</taxon>
        <taxon>Arthropoda</taxon>
        <taxon>Hexapoda</taxon>
        <taxon>Insecta</taxon>
        <taxon>Pterygota</taxon>
        <taxon>Neoptera</taxon>
        <taxon>Endopterygota</taxon>
        <taxon>Lepidoptera</taxon>
        <taxon>Glossata</taxon>
        <taxon>Ditrysia</taxon>
        <taxon>Papilionoidea</taxon>
        <taxon>Papilionidae</taxon>
        <taxon>Papilioninae</taxon>
        <taxon>Papilio</taxon>
    </lineage>
</organism>
<dbReference type="PANTHER" id="PTHR15092">
    <property type="entry name" value="POLY A -SPECIFIC RIBONUCLEASE/TARGET OF EGR1, MEMBER 1"/>
    <property type="match status" value="1"/>
</dbReference>
<dbReference type="GO" id="GO:1990431">
    <property type="term" value="P:priRNA 3'-end processing"/>
    <property type="evidence" value="ECO:0007669"/>
    <property type="project" value="TreeGrafter"/>
</dbReference>
<keyword evidence="2" id="KW-0812">Transmembrane</keyword>
<dbReference type="InterPro" id="IPR006941">
    <property type="entry name" value="RNase_CAF1"/>
</dbReference>
<evidence type="ECO:0000256" key="2">
    <source>
        <dbReference type="SAM" id="Phobius"/>
    </source>
</evidence>
<name>A0AAJ6ZWX4_PAPXU</name>
<dbReference type="GO" id="GO:0000175">
    <property type="term" value="F:3'-5'-RNA exonuclease activity"/>
    <property type="evidence" value="ECO:0007669"/>
    <property type="project" value="TreeGrafter"/>
</dbReference>
<proteinExistence type="inferred from homology"/>
<keyword evidence="2" id="KW-1133">Transmembrane helix</keyword>
<dbReference type="Gene3D" id="3.30.1370.50">
    <property type="entry name" value="R3H-like domain"/>
    <property type="match status" value="1"/>
</dbReference>
<dbReference type="InterPro" id="IPR036397">
    <property type="entry name" value="RNaseH_sf"/>
</dbReference>
<dbReference type="Gene3D" id="3.30.420.10">
    <property type="entry name" value="Ribonuclease H-like superfamily/Ribonuclease H"/>
    <property type="match status" value="2"/>
</dbReference>
<dbReference type="PANTHER" id="PTHR15092:SF22">
    <property type="entry name" value="POLY(A)-SPECIFIC RIBONUCLEASE PNLDC1"/>
    <property type="match status" value="1"/>
</dbReference>
<dbReference type="InterPro" id="IPR012337">
    <property type="entry name" value="RNaseH-like_sf"/>
</dbReference>
<dbReference type="GO" id="GO:0000289">
    <property type="term" value="P:nuclear-transcribed mRNA poly(A) tail shortening"/>
    <property type="evidence" value="ECO:0007669"/>
    <property type="project" value="TreeGrafter"/>
</dbReference>
<comment type="similarity">
    <text evidence="1">Belongs to the CAF1 family.</text>
</comment>
<dbReference type="GeneID" id="106127241"/>
<dbReference type="Pfam" id="PF04857">
    <property type="entry name" value="CAF1"/>
    <property type="match status" value="1"/>
</dbReference>
<dbReference type="GO" id="GO:0005783">
    <property type="term" value="C:endoplasmic reticulum"/>
    <property type="evidence" value="ECO:0007669"/>
    <property type="project" value="TreeGrafter"/>
</dbReference>
<accession>A0AAJ6ZWX4</accession>
<dbReference type="GO" id="GO:0005634">
    <property type="term" value="C:nucleus"/>
    <property type="evidence" value="ECO:0007669"/>
    <property type="project" value="TreeGrafter"/>
</dbReference>
<evidence type="ECO:0000313" key="3">
    <source>
        <dbReference type="RefSeq" id="XP_013180779.1"/>
    </source>
</evidence>
<protein>
    <submittedName>
        <fullName evidence="3">Poly(A)-specific ribonuclease PARN-like domain-containing protein 1</fullName>
    </submittedName>
</protein>
<dbReference type="Proteomes" id="UP000694872">
    <property type="component" value="Unplaced"/>
</dbReference>
<dbReference type="AlphaFoldDB" id="A0AAJ6ZWX4"/>
<sequence>MEITRKNFAEELENITNNLKRSCFVGFDAEFTALLSGECFTYRLFDTNEERYDKIKDEVSKMIISQVGLTMFQYDRDTDGYNAIGYTFHLCPQVLGDIDQSFIFQASTLKFLCKHNFNFNKFIYEGIPYLSKVEEDEIIQQIKNNNLASYLTSALEIEEEKELQYYSNKVSDWLHSSEDGTMYIDVQNPIQRYLIHTELRQRFPNILTTDSLGNSNKILIYRDKSIEGANSAPMETLEKNLVDKLLGFSHIIQLLVQHKKPIIGHNIFMDLLLLHNQFIGPLPKKYCVFKKNIHSMFPVVYDTKYISHEMGKKLTLDEVWQSNILQDLYEFFAKRKCKKLQNGINFITLIAPFNVNQSYHEAGWDSYCSGFCFIRLGHWAACDNMGVYRPVGPTEKLAALAPYCNKVNVIRGATPYMSLDETDPPTHRPNLLHIKSLKERIMNIDKVASAVAGCGAADVRALGRRAALVAAGTHFTADKILKKFKDSRDYRVSTYKPYGQSATRRLAIWSGALITGSLLIMLLHKKVKS</sequence>
<dbReference type="InterPro" id="IPR036867">
    <property type="entry name" value="R3H_dom_sf"/>
</dbReference>
<keyword evidence="2" id="KW-0472">Membrane</keyword>